<dbReference type="EMBL" id="BARV01006226">
    <property type="protein sequence ID" value="GAI09853.1"/>
    <property type="molecule type" value="Genomic_DNA"/>
</dbReference>
<comment type="caution">
    <text evidence="2">The sequence shown here is derived from an EMBL/GenBank/DDBJ whole genome shotgun (WGS) entry which is preliminary data.</text>
</comment>
<organism evidence="2">
    <name type="scientific">marine sediment metagenome</name>
    <dbReference type="NCBI Taxonomy" id="412755"/>
    <lineage>
        <taxon>unclassified sequences</taxon>
        <taxon>metagenomes</taxon>
        <taxon>ecological metagenomes</taxon>
    </lineage>
</organism>
<accession>X1KT31</accession>
<proteinExistence type="predicted"/>
<dbReference type="InterPro" id="IPR006979">
    <property type="entry name" value="Nre_C"/>
</dbReference>
<sequence length="69" mass="8160">YWAALGVWVVRESVRKTLNKCMKFDNKREVIESAKKIGEIKYNFPVDSILQRSKLLNQVNTQKNLGEWF</sequence>
<name>X1KT31_9ZZZZ</name>
<gene>
    <name evidence="2" type="ORF">S06H3_12742</name>
</gene>
<reference evidence="2" key="1">
    <citation type="journal article" date="2014" name="Front. Microbiol.">
        <title>High frequency of phylogenetically diverse reductive dehalogenase-homologous genes in deep subseafloor sedimentary metagenomes.</title>
        <authorList>
            <person name="Kawai M."/>
            <person name="Futagami T."/>
            <person name="Toyoda A."/>
            <person name="Takaki Y."/>
            <person name="Nishi S."/>
            <person name="Hori S."/>
            <person name="Arai W."/>
            <person name="Tsubouchi T."/>
            <person name="Morono Y."/>
            <person name="Uchiyama I."/>
            <person name="Ito T."/>
            <person name="Fujiyama A."/>
            <person name="Inagaki F."/>
            <person name="Takami H."/>
        </authorList>
    </citation>
    <scope>NUCLEOTIDE SEQUENCE</scope>
    <source>
        <strain evidence="2">Expedition CK06-06</strain>
    </source>
</reference>
<evidence type="ECO:0000259" key="1">
    <source>
        <dbReference type="Pfam" id="PF04895"/>
    </source>
</evidence>
<dbReference type="AlphaFoldDB" id="X1KT31"/>
<dbReference type="Pfam" id="PF04895">
    <property type="entry name" value="Nre_C"/>
    <property type="match status" value="1"/>
</dbReference>
<feature type="domain" description="Archaeal Nre C-terminal" evidence="1">
    <location>
        <begin position="1"/>
        <end position="68"/>
    </location>
</feature>
<protein>
    <recommendedName>
        <fullName evidence="1">Archaeal Nre C-terminal domain-containing protein</fullName>
    </recommendedName>
</protein>
<evidence type="ECO:0000313" key="2">
    <source>
        <dbReference type="EMBL" id="GAI09853.1"/>
    </source>
</evidence>
<feature type="non-terminal residue" evidence="2">
    <location>
        <position position="1"/>
    </location>
</feature>